<protein>
    <submittedName>
        <fullName evidence="2">Uncharacterized protein</fullName>
    </submittedName>
</protein>
<gene>
    <name evidence="2" type="ORF">DX116_18915</name>
</gene>
<dbReference type="Proteomes" id="UP000265581">
    <property type="component" value="Unassembled WGS sequence"/>
</dbReference>
<dbReference type="PANTHER" id="PTHR33802">
    <property type="entry name" value="SI:CH211-161H7.5-RELATED"/>
    <property type="match status" value="1"/>
</dbReference>
<proteinExistence type="predicted"/>
<dbReference type="EMBL" id="QUBR01000003">
    <property type="protein sequence ID" value="REK68934.1"/>
    <property type="molecule type" value="Genomic_DNA"/>
</dbReference>
<reference evidence="2 3" key="1">
    <citation type="submission" date="2018-08" db="EMBL/GenBank/DDBJ databases">
        <title>Aeromicrobium sp. M2KJ-4, whole genome shotgun sequence.</title>
        <authorList>
            <person name="Tuo L."/>
        </authorList>
    </citation>
    <scope>NUCLEOTIDE SEQUENCE [LARGE SCALE GENOMIC DNA]</scope>
    <source>
        <strain evidence="2 3">M2KJ-4</strain>
    </source>
</reference>
<keyword evidence="3" id="KW-1185">Reference proteome</keyword>
<organism evidence="2 3">
    <name type="scientific">Aeromicrobium endophyticum</name>
    <dbReference type="NCBI Taxonomy" id="2292704"/>
    <lineage>
        <taxon>Bacteria</taxon>
        <taxon>Bacillati</taxon>
        <taxon>Actinomycetota</taxon>
        <taxon>Actinomycetes</taxon>
        <taxon>Propionibacteriales</taxon>
        <taxon>Nocardioidaceae</taxon>
        <taxon>Aeromicrobium</taxon>
    </lineage>
</organism>
<feature type="transmembrane region" description="Helical" evidence="1">
    <location>
        <begin position="116"/>
        <end position="134"/>
    </location>
</feature>
<dbReference type="PANTHER" id="PTHR33802:SF2">
    <property type="entry name" value="EF-HAND DOMAIN-CONTAINING PROTEIN"/>
    <property type="match status" value="1"/>
</dbReference>
<keyword evidence="1" id="KW-0472">Membrane</keyword>
<comment type="caution">
    <text evidence="2">The sequence shown here is derived from an EMBL/GenBank/DDBJ whole genome shotgun (WGS) entry which is preliminary data.</text>
</comment>
<keyword evidence="1" id="KW-0812">Transmembrane</keyword>
<evidence type="ECO:0000256" key="1">
    <source>
        <dbReference type="SAM" id="Phobius"/>
    </source>
</evidence>
<dbReference type="RefSeq" id="WP_119705856.1">
    <property type="nucleotide sequence ID" value="NZ_JBHSOI010000001.1"/>
</dbReference>
<dbReference type="AlphaFoldDB" id="A0A371NZ22"/>
<evidence type="ECO:0000313" key="3">
    <source>
        <dbReference type="Proteomes" id="UP000265581"/>
    </source>
</evidence>
<feature type="transmembrane region" description="Helical" evidence="1">
    <location>
        <begin position="182"/>
        <end position="201"/>
    </location>
</feature>
<feature type="transmembrane region" description="Helical" evidence="1">
    <location>
        <begin position="58"/>
        <end position="80"/>
    </location>
</feature>
<feature type="transmembrane region" description="Helical" evidence="1">
    <location>
        <begin position="146"/>
        <end position="167"/>
    </location>
</feature>
<accession>A0A371NZ22</accession>
<feature type="transmembrane region" description="Helical" evidence="1">
    <location>
        <begin position="19"/>
        <end position="38"/>
    </location>
</feature>
<feature type="transmembrane region" description="Helical" evidence="1">
    <location>
        <begin position="92"/>
        <end position="110"/>
    </location>
</feature>
<evidence type="ECO:0000313" key="2">
    <source>
        <dbReference type="EMBL" id="REK68934.1"/>
    </source>
</evidence>
<dbReference type="OrthoDB" id="5189031at2"/>
<feature type="transmembrane region" description="Helical" evidence="1">
    <location>
        <begin position="208"/>
        <end position="226"/>
    </location>
</feature>
<sequence>MTSTSSTTSKTHDTSGRTLAWAVLAAAVIEVVAPVVTINGPGSSPGSGSGPELLITPVGWAFSIWGVIYALAIVQAVAALVTRADVPTRLQVDLVVLYLGGALWIALAGLDSSAATAGALLLMLVAAVDAVLTVRHVSLAPHWLSVLTQVSVGLYAGWVTAAFFLNASTASVDAGLVEAADVGWQLVVVVVAVATLMTFIVMTRGNTAFALAGTWAMIGIAVTGRSNGTDEVLVAAVVAAVVLLAVLVAVRRSGGLRRT</sequence>
<name>A0A371NZ22_9ACTN</name>
<feature type="transmembrane region" description="Helical" evidence="1">
    <location>
        <begin position="232"/>
        <end position="250"/>
    </location>
</feature>
<keyword evidence="1" id="KW-1133">Transmembrane helix</keyword>